<sequence>MFKIFSLLLVFSLFFMQFVYFQNIMEKGKENYKQLGSNIAIYGMLFFIVLIVTFTFRSFNGKCD</sequence>
<proteinExistence type="predicted"/>
<keyword evidence="1" id="KW-1133">Transmembrane helix</keyword>
<gene>
    <name evidence="2" type="ORF">CPAV1605_134</name>
</gene>
<protein>
    <submittedName>
        <fullName evidence="2">Uncharacterized protein</fullName>
    </submittedName>
</protein>
<organism evidence="2">
    <name type="scientific">seawater metagenome</name>
    <dbReference type="NCBI Taxonomy" id="1561972"/>
    <lineage>
        <taxon>unclassified sequences</taxon>
        <taxon>metagenomes</taxon>
        <taxon>ecological metagenomes</taxon>
    </lineage>
</organism>
<evidence type="ECO:0000256" key="1">
    <source>
        <dbReference type="SAM" id="Phobius"/>
    </source>
</evidence>
<keyword evidence="1" id="KW-0812">Transmembrane</keyword>
<feature type="transmembrane region" description="Helical" evidence="1">
    <location>
        <begin position="37"/>
        <end position="56"/>
    </location>
</feature>
<dbReference type="EMBL" id="CABVLZ010000001">
    <property type="protein sequence ID" value="VVU94412.1"/>
    <property type="molecule type" value="Genomic_DNA"/>
</dbReference>
<evidence type="ECO:0000313" key="2">
    <source>
        <dbReference type="EMBL" id="VVU94412.1"/>
    </source>
</evidence>
<keyword evidence="1" id="KW-0472">Membrane</keyword>
<accession>A0A5E8CL72</accession>
<reference evidence="2" key="1">
    <citation type="submission" date="2019-09" db="EMBL/GenBank/DDBJ databases">
        <authorList>
            <person name="Needham M D."/>
        </authorList>
    </citation>
    <scope>NUCLEOTIDE SEQUENCE</scope>
</reference>
<name>A0A5E8CL72_9ZZZZ</name>
<dbReference type="AlphaFoldDB" id="A0A5E8CL72"/>